<reference evidence="3" key="3">
    <citation type="submission" date="2010-07" db="EMBL/GenBank/DDBJ databases">
        <authorList>
            <person name="Genoscope - CEA"/>
        </authorList>
    </citation>
    <scope>NUCLEOTIDE SEQUENCE</scope>
    <source>
        <strain evidence="3">3As</strain>
    </source>
</reference>
<dbReference type="EMBL" id="CTRI01000008">
    <property type="protein sequence ID" value="CQR30925.1"/>
    <property type="molecule type" value="Genomic_DNA"/>
</dbReference>
<dbReference type="OrthoDB" id="9797895at2"/>
<dbReference type="HOGENOM" id="CLU_065901_2_2_4"/>
<reference evidence="5" key="2">
    <citation type="journal article" date="2010" name="PLoS Genet.">
        <title>Structure, function, and evolution of the Thiomonas spp. genome.</title>
        <authorList>
            <person name="Arsene-Ploetze F."/>
            <person name="Koechler S."/>
            <person name="Marchal M."/>
            <person name="Coppee J.Y."/>
            <person name="Chandler M."/>
            <person name="Bonnefoy V."/>
            <person name="Brochier-Armanet C."/>
            <person name="Barakat M."/>
            <person name="Barbe V."/>
            <person name="Battaglia-Brunet F."/>
            <person name="Bruneel O."/>
            <person name="Bryan C.G."/>
            <person name="Cleiss-Arnold J."/>
            <person name="Cruveiller S."/>
            <person name="Erhardt M."/>
            <person name="Heinrich-Salmeron A."/>
            <person name="Hommais F."/>
            <person name="Joulian C."/>
            <person name="Krin E."/>
            <person name="Lieutaud A."/>
            <person name="Lievremont D."/>
            <person name="Michel C."/>
            <person name="Muller D."/>
            <person name="Ortet P."/>
            <person name="Proux C."/>
            <person name="Siguier P."/>
            <person name="Roche D."/>
            <person name="Rouy Z."/>
            <person name="Salvignol G."/>
            <person name="Slyemi D."/>
            <person name="Talla E."/>
            <person name="Weiss S."/>
            <person name="Weissenbach J."/>
            <person name="Medigue C."/>
            <person name="Bertin P.N."/>
        </authorList>
    </citation>
    <scope>NUCLEOTIDE SEQUENCE [LARGE SCALE GENOMIC DNA]</scope>
    <source>
        <strain evidence="5">DSM 22701 / CIP 110005 / 3As</strain>
    </source>
</reference>
<dbReference type="Proteomes" id="UP000078599">
    <property type="component" value="Unassembled WGS sequence"/>
</dbReference>
<dbReference type="PANTHER" id="PTHR33542">
    <property type="entry name" value="SIROHYDROCHLORIN FERROCHELATASE, CHLOROPLASTIC"/>
    <property type="match status" value="1"/>
</dbReference>
<evidence type="ECO:0000256" key="2">
    <source>
        <dbReference type="ARBA" id="ARBA00023239"/>
    </source>
</evidence>
<evidence type="ECO:0000313" key="5">
    <source>
        <dbReference type="Proteomes" id="UP000002372"/>
    </source>
</evidence>
<reference key="1">
    <citation type="submission" date="2009-07" db="EMBL/GenBank/DDBJ databases">
        <authorList>
            <person name="Genoscope - CEA"/>
        </authorList>
    </citation>
    <scope>NUCLEOTIDE SEQUENCE</scope>
    <source>
        <strain>3As</strain>
    </source>
</reference>
<dbReference type="GO" id="GO:0046872">
    <property type="term" value="F:metal ion binding"/>
    <property type="evidence" value="ECO:0007669"/>
    <property type="project" value="UniProtKB-KW"/>
</dbReference>
<sequence>MTQTYIPMNSEPRLLVLLAHGSRLAEWALPFEAVCGMVQSRHPELTVRLAFLESMQPSLQQALEEAGQNGTEYVHIAPLFLGAGGHLRRDIPEVVQAARARYPKLRIVLAQPAGEDAGVIAALAAYATQSMTSLDS</sequence>
<evidence type="ECO:0000313" key="4">
    <source>
        <dbReference type="EMBL" id="CQR30925.1"/>
    </source>
</evidence>
<organism evidence="3 5">
    <name type="scientific">Thiomonas arsenitoxydans (strain DSM 22701 / CIP 110005 / 3As)</name>
    <dbReference type="NCBI Taxonomy" id="426114"/>
    <lineage>
        <taxon>Bacteria</taxon>
        <taxon>Pseudomonadati</taxon>
        <taxon>Pseudomonadota</taxon>
        <taxon>Betaproteobacteria</taxon>
        <taxon>Burkholderiales</taxon>
        <taxon>Thiomonas</taxon>
    </lineage>
</organism>
<evidence type="ECO:0000313" key="6">
    <source>
        <dbReference type="Proteomes" id="UP000078599"/>
    </source>
</evidence>
<dbReference type="CDD" id="cd03416">
    <property type="entry name" value="CbiX_SirB_N"/>
    <property type="match status" value="1"/>
</dbReference>
<dbReference type="AlphaFoldDB" id="D6CNQ8"/>
<name>D6CNQ8_THIA3</name>
<dbReference type="InterPro" id="IPR050963">
    <property type="entry name" value="Sirohydro_Cobaltochel/CbiX"/>
</dbReference>
<dbReference type="Proteomes" id="UP000002372">
    <property type="component" value="Chromosome"/>
</dbReference>
<dbReference type="KEGG" id="thi:THI_3603"/>
<dbReference type="EMBL" id="FP475956">
    <property type="protein sequence ID" value="CAZ90186.1"/>
    <property type="molecule type" value="Genomic_DNA"/>
</dbReference>
<evidence type="ECO:0000313" key="3">
    <source>
        <dbReference type="EMBL" id="CAZ90186.1"/>
    </source>
</evidence>
<keyword evidence="2 3" id="KW-0456">Lyase</keyword>
<keyword evidence="6" id="KW-1185">Reference proteome</keyword>
<dbReference type="PANTHER" id="PTHR33542:SF3">
    <property type="entry name" value="SIROHYDROCHLORIN FERROCHELATASE, CHLOROPLASTIC"/>
    <property type="match status" value="1"/>
</dbReference>
<dbReference type="SUPFAM" id="SSF53800">
    <property type="entry name" value="Chelatase"/>
    <property type="match status" value="1"/>
</dbReference>
<dbReference type="InterPro" id="IPR002762">
    <property type="entry name" value="CbiX-like"/>
</dbReference>
<dbReference type="eggNOG" id="COG2138">
    <property type="taxonomic scope" value="Bacteria"/>
</dbReference>
<dbReference type="Gene3D" id="3.40.50.1400">
    <property type="match status" value="1"/>
</dbReference>
<protein>
    <submittedName>
        <fullName evidence="3">Sirohydrochlorin cobaltochelatase CbiX</fullName>
        <ecNumber evidence="3">4.99.1.3</ecNumber>
    </submittedName>
</protein>
<evidence type="ECO:0000256" key="1">
    <source>
        <dbReference type="ARBA" id="ARBA00022723"/>
    </source>
</evidence>
<dbReference type="GO" id="GO:0016852">
    <property type="term" value="F:sirohydrochlorin cobaltochelatase activity"/>
    <property type="evidence" value="ECO:0007669"/>
    <property type="project" value="UniProtKB-EC"/>
</dbReference>
<gene>
    <name evidence="3" type="ordered locus">THI_3603</name>
    <name evidence="4" type="ORF">THICB1_160026</name>
</gene>
<dbReference type="Pfam" id="PF01903">
    <property type="entry name" value="CbiX"/>
    <property type="match status" value="1"/>
</dbReference>
<dbReference type="EC" id="4.99.1.3" evidence="3"/>
<keyword evidence="1" id="KW-0479">Metal-binding</keyword>
<proteinExistence type="predicted"/>
<dbReference type="RefSeq" id="WP_013107430.1">
    <property type="nucleotide sequence ID" value="NC_014145.1"/>
</dbReference>
<accession>D6CNQ8</accession>
<reference evidence="4 6" key="4">
    <citation type="submission" date="2015-03" db="EMBL/GenBank/DDBJ databases">
        <authorList>
            <person name="Regsiter A."/>
            <person name="william w."/>
        </authorList>
    </citation>
    <scope>NUCLEOTIDE SEQUENCE [LARGE SCALE GENOMIC DNA]</scope>
    <source>
        <strain evidence="4 6">CB1</strain>
    </source>
</reference>